<dbReference type="SUPFAM" id="SSF56281">
    <property type="entry name" value="Metallo-hydrolase/oxidoreductase"/>
    <property type="match status" value="1"/>
</dbReference>
<dbReference type="Gene3D" id="3.60.15.10">
    <property type="entry name" value="Ribonuclease Z/Hydroxyacylglutathione hydrolase-like"/>
    <property type="match status" value="1"/>
</dbReference>
<evidence type="ECO:0000259" key="1">
    <source>
        <dbReference type="SMART" id="SM00849"/>
    </source>
</evidence>
<dbReference type="SMART" id="SM00849">
    <property type="entry name" value="Lactamase_B"/>
    <property type="match status" value="1"/>
</dbReference>
<reference evidence="2 3" key="1">
    <citation type="submission" date="2014-12" db="EMBL/GenBank/DDBJ databases">
        <title>Draft genome sequences of 29 type strains of Enterococci.</title>
        <authorList>
            <person name="Zhong Z."/>
            <person name="Sun Z."/>
            <person name="Liu W."/>
            <person name="Zhang W."/>
            <person name="Zhang H."/>
        </authorList>
    </citation>
    <scope>NUCLEOTIDE SEQUENCE [LARGE SCALE GENOMIC DNA]</scope>
    <source>
        <strain evidence="2 3">DSM 22801</strain>
    </source>
</reference>
<dbReference type="Pfam" id="PF00753">
    <property type="entry name" value="Lactamase_B"/>
    <property type="match status" value="1"/>
</dbReference>
<dbReference type="CDD" id="cd07713">
    <property type="entry name" value="DHPS-like_MBL-fold"/>
    <property type="match status" value="1"/>
</dbReference>
<dbReference type="InterPro" id="IPR052926">
    <property type="entry name" value="Metallo-beta-lactamase_dom"/>
</dbReference>
<sequence length="280" mass="31617">MKINLLQKGEKMKLTVLVDNNVYIDHYYFGEPALSFYIEDENEKILFDTGYSGVFKKNADLLNIDLSQVTKLALSHGHNDHTGGLNMISSIFTRQKPQIIAHPLTFLPKKEDELIIGSAVTKEDLQVDYDLLLTKEPVKISQNITFLGEIPELVDFEPRKQVGETKLSEVFTPDYVLDDSALVFEGHDGIYIITGCSHSGISNICEYAKQVTGIQTIKSVIGGFHLFEEDLQLDKTIKYFKSNQIASLYPCHCVSFQAKAKIHYQLPIQEVGVGLQLEWK</sequence>
<organism evidence="2 3">
    <name type="scientific">Enterococcus silesiacus</name>
    <dbReference type="NCBI Taxonomy" id="332949"/>
    <lineage>
        <taxon>Bacteria</taxon>
        <taxon>Bacillati</taxon>
        <taxon>Bacillota</taxon>
        <taxon>Bacilli</taxon>
        <taxon>Lactobacillales</taxon>
        <taxon>Enterococcaceae</taxon>
        <taxon>Enterococcus</taxon>
    </lineage>
</organism>
<comment type="caution">
    <text evidence="2">The sequence shown here is derived from an EMBL/GenBank/DDBJ whole genome shotgun (WGS) entry which is preliminary data.</text>
</comment>
<dbReference type="InterPro" id="IPR001279">
    <property type="entry name" value="Metallo-B-lactamas"/>
</dbReference>
<protein>
    <recommendedName>
        <fullName evidence="1">Metallo-beta-lactamase domain-containing protein</fullName>
    </recommendedName>
</protein>
<proteinExistence type="predicted"/>
<dbReference type="PANTHER" id="PTHR13754:SF18">
    <property type="entry name" value="7,8-DIHYDROPTERIN-6-METHYL-4-(BETA-D-RIBOFURANOSYL)-AMINOBENZENE-5'-PHOSPHATE SYNTHASE"/>
    <property type="match status" value="1"/>
</dbReference>
<dbReference type="InterPro" id="IPR036866">
    <property type="entry name" value="RibonucZ/Hydroxyglut_hydro"/>
</dbReference>
<dbReference type="AlphaFoldDB" id="A0AA91JNN0"/>
<gene>
    <name evidence="2" type="ORF">RV15_GL001060</name>
</gene>
<evidence type="ECO:0000313" key="2">
    <source>
        <dbReference type="EMBL" id="OJG90709.1"/>
    </source>
</evidence>
<accession>A0AA91JNN0</accession>
<name>A0AA91JNN0_9ENTE</name>
<dbReference type="Proteomes" id="UP000183039">
    <property type="component" value="Unassembled WGS sequence"/>
</dbReference>
<feature type="domain" description="Metallo-beta-lactamase" evidence="1">
    <location>
        <begin position="32"/>
        <end position="187"/>
    </location>
</feature>
<dbReference type="GO" id="GO:0016740">
    <property type="term" value="F:transferase activity"/>
    <property type="evidence" value="ECO:0007669"/>
    <property type="project" value="TreeGrafter"/>
</dbReference>
<dbReference type="InterPro" id="IPR041712">
    <property type="entry name" value="DHPS-like_MBL-fold"/>
</dbReference>
<evidence type="ECO:0000313" key="3">
    <source>
        <dbReference type="Proteomes" id="UP000183039"/>
    </source>
</evidence>
<dbReference type="PANTHER" id="PTHR13754">
    <property type="entry name" value="METALLO-BETA-LACTAMASE SUPERFAMILY PROTEIN"/>
    <property type="match status" value="1"/>
</dbReference>
<dbReference type="EMBL" id="JXLC01000018">
    <property type="protein sequence ID" value="OJG90709.1"/>
    <property type="molecule type" value="Genomic_DNA"/>
</dbReference>